<keyword evidence="3" id="KW-1185">Reference proteome</keyword>
<dbReference type="AlphaFoldDB" id="A0A9N9Y5Q9"/>
<evidence type="ECO:0000256" key="1">
    <source>
        <dbReference type="SAM" id="MobiDB-lite"/>
    </source>
</evidence>
<organism evidence="2 3">
    <name type="scientific">Clonostachys byssicola</name>
    <dbReference type="NCBI Taxonomy" id="160290"/>
    <lineage>
        <taxon>Eukaryota</taxon>
        <taxon>Fungi</taxon>
        <taxon>Dikarya</taxon>
        <taxon>Ascomycota</taxon>
        <taxon>Pezizomycotina</taxon>
        <taxon>Sordariomycetes</taxon>
        <taxon>Hypocreomycetidae</taxon>
        <taxon>Hypocreales</taxon>
        <taxon>Bionectriaceae</taxon>
        <taxon>Clonostachys</taxon>
    </lineage>
</organism>
<dbReference type="EMBL" id="CABFNO020001479">
    <property type="protein sequence ID" value="CAG9991621.1"/>
    <property type="molecule type" value="Genomic_DNA"/>
</dbReference>
<reference evidence="3" key="1">
    <citation type="submission" date="2019-06" db="EMBL/GenBank/DDBJ databases">
        <authorList>
            <person name="Broberg M."/>
        </authorList>
    </citation>
    <scope>NUCLEOTIDE SEQUENCE [LARGE SCALE GENOMIC DNA]</scope>
</reference>
<sequence length="154" mass="16542">MADVNASPPNKQRKKSAKENMQAEASWDGQLDGFVGSVPGGRMEVNIGAGCERSVQRPEDRQPWRALGDGTALWSAVSNAPVEDQQLRAGANVCENFVTRLPSVLHGSHQQPPQCKATVVDPKLGAALASLSFKTGAPLLPGGTRHGWWEDRMD</sequence>
<feature type="region of interest" description="Disordered" evidence="1">
    <location>
        <begin position="1"/>
        <end position="31"/>
    </location>
</feature>
<protein>
    <submittedName>
        <fullName evidence="2">Uncharacterized protein</fullName>
    </submittedName>
</protein>
<comment type="caution">
    <text evidence="2">The sequence shown here is derived from an EMBL/GenBank/DDBJ whole genome shotgun (WGS) entry which is preliminary data.</text>
</comment>
<evidence type="ECO:0000313" key="3">
    <source>
        <dbReference type="Proteomes" id="UP000754883"/>
    </source>
</evidence>
<dbReference type="Proteomes" id="UP000754883">
    <property type="component" value="Unassembled WGS sequence"/>
</dbReference>
<accession>A0A9N9Y5Q9</accession>
<name>A0A9N9Y5Q9_9HYPO</name>
<gene>
    <name evidence="2" type="ORF">CBYS24578_00006392</name>
</gene>
<proteinExistence type="predicted"/>
<reference evidence="2 3" key="2">
    <citation type="submission" date="2021-10" db="EMBL/GenBank/DDBJ databases">
        <authorList>
            <person name="Piombo E."/>
        </authorList>
    </citation>
    <scope>NUCLEOTIDE SEQUENCE [LARGE SCALE GENOMIC DNA]</scope>
</reference>
<evidence type="ECO:0000313" key="2">
    <source>
        <dbReference type="EMBL" id="CAG9991621.1"/>
    </source>
</evidence>